<evidence type="ECO:0000313" key="4">
    <source>
        <dbReference type="Proteomes" id="UP000785200"/>
    </source>
</evidence>
<proteinExistence type="predicted"/>
<dbReference type="InterPro" id="IPR046331">
    <property type="entry name" value="GPAM1-like"/>
</dbReference>
<organism evidence="3 4">
    <name type="scientific">Hyphodiscus hymeniophilus</name>
    <dbReference type="NCBI Taxonomy" id="353542"/>
    <lineage>
        <taxon>Eukaryota</taxon>
        <taxon>Fungi</taxon>
        <taxon>Dikarya</taxon>
        <taxon>Ascomycota</taxon>
        <taxon>Pezizomycotina</taxon>
        <taxon>Leotiomycetes</taxon>
        <taxon>Helotiales</taxon>
        <taxon>Hyphodiscaceae</taxon>
        <taxon>Hyphodiscus</taxon>
    </lineage>
</organism>
<feature type="compositionally biased region" description="Pro residues" evidence="1">
    <location>
        <begin position="193"/>
        <end position="203"/>
    </location>
</feature>
<dbReference type="PANTHER" id="PTHR46370">
    <property type="entry name" value="GPALPP MOTIFS-CONTAINING PROTEIN 1"/>
    <property type="match status" value="1"/>
</dbReference>
<name>A0A9P7B005_9HELO</name>
<evidence type="ECO:0000313" key="3">
    <source>
        <dbReference type="EMBL" id="KAG0651706.1"/>
    </source>
</evidence>
<feature type="compositionally biased region" description="Basic and acidic residues" evidence="1">
    <location>
        <begin position="265"/>
        <end position="322"/>
    </location>
</feature>
<accession>A0A9P7B005</accession>
<feature type="region of interest" description="Disordered" evidence="1">
    <location>
        <begin position="41"/>
        <end position="364"/>
    </location>
</feature>
<dbReference type="PANTHER" id="PTHR46370:SF1">
    <property type="entry name" value="GPALPP MOTIFS-CONTAINING PROTEIN 1"/>
    <property type="match status" value="1"/>
</dbReference>
<gene>
    <name evidence="3" type="ORF">D0Z07_2084</name>
</gene>
<protein>
    <submittedName>
        <fullName evidence="3">Lipopolysaccharide-specific response 7</fullName>
    </submittedName>
</protein>
<feature type="compositionally biased region" description="Basic and acidic residues" evidence="1">
    <location>
        <begin position="339"/>
        <end position="352"/>
    </location>
</feature>
<reference evidence="3" key="1">
    <citation type="submission" date="2019-07" db="EMBL/GenBank/DDBJ databases">
        <title>Hyphodiscus hymeniophilus genome sequencing and assembly.</title>
        <authorList>
            <person name="Kramer G."/>
            <person name="Nodwell J."/>
        </authorList>
    </citation>
    <scope>NUCLEOTIDE SEQUENCE</scope>
    <source>
        <strain evidence="3">ATCC 34498</strain>
    </source>
</reference>
<keyword evidence="4" id="KW-1185">Reference proteome</keyword>
<dbReference type="AlphaFoldDB" id="A0A9P7B005"/>
<dbReference type="Pfam" id="PF12572">
    <property type="entry name" value="DUF3752"/>
    <property type="match status" value="1"/>
</dbReference>
<dbReference type="OrthoDB" id="73491at2759"/>
<evidence type="ECO:0000259" key="2">
    <source>
        <dbReference type="Pfam" id="PF12572"/>
    </source>
</evidence>
<dbReference type="InterPro" id="IPR022226">
    <property type="entry name" value="DUF3752"/>
</dbReference>
<feature type="compositionally biased region" description="Acidic residues" evidence="1">
    <location>
        <begin position="134"/>
        <end position="147"/>
    </location>
</feature>
<evidence type="ECO:0000256" key="1">
    <source>
        <dbReference type="SAM" id="MobiDB-lite"/>
    </source>
</evidence>
<feature type="domain" description="DUF3752" evidence="2">
    <location>
        <begin position="225"/>
        <end position="356"/>
    </location>
</feature>
<dbReference type="EMBL" id="VNKQ01000004">
    <property type="protein sequence ID" value="KAG0651706.1"/>
    <property type="molecule type" value="Genomic_DNA"/>
</dbReference>
<comment type="caution">
    <text evidence="3">The sequence shown here is derived from an EMBL/GenBank/DDBJ whole genome shotgun (WGS) entry which is preliminary data.</text>
</comment>
<sequence>MRQAFRRLQYNIKLQHQETNFEQNSRTKQPHRKEILFNFSNMSTVGPTLPPHLQKRKRSSLDGEDPTSPPSKIRVACSPHAFGPAPPPTNPHELSIQDESSGDDYGPSVQEPKPKISSSSNRVLGPAPPPANPDELDLQDDSSEDDCGPSARNEVTSAVKPILGPAPPPANLSEMPSHPPNDSDSSDDDYGPSLPPAPVPPPQISSSNERSVTAKNKCAQKHSPHSDWTSRVDPTKLKNRKFASGKGSKAPAEKSGVSAIWTETPEEKRQRLEDEVLGRKDKSSSSTRKEKGSGDSREDREAEQTARRIRQYNERNRNKTLMDEFQGGAGGGAQEKEDDPSKRGFDREKDMALGEGWAMGRRRR</sequence>
<feature type="compositionally biased region" description="Basic and acidic residues" evidence="1">
    <location>
        <begin position="224"/>
        <end position="236"/>
    </location>
</feature>
<dbReference type="Proteomes" id="UP000785200">
    <property type="component" value="Unassembled WGS sequence"/>
</dbReference>